<organism evidence="3">
    <name type="scientific">Chromera velia CCMP2878</name>
    <dbReference type="NCBI Taxonomy" id="1169474"/>
    <lineage>
        <taxon>Eukaryota</taxon>
        <taxon>Sar</taxon>
        <taxon>Alveolata</taxon>
        <taxon>Colpodellida</taxon>
        <taxon>Chromeraceae</taxon>
        <taxon>Chromera</taxon>
    </lineage>
</organism>
<protein>
    <submittedName>
        <fullName evidence="3">Uncharacterized protein</fullName>
    </submittedName>
</protein>
<dbReference type="EMBL" id="CDMZ01000075">
    <property type="protein sequence ID" value="CEM06033.1"/>
    <property type="molecule type" value="Genomic_DNA"/>
</dbReference>
<dbReference type="VEuPathDB" id="CryptoDB:Cvel_14812"/>
<dbReference type="AlphaFoldDB" id="A0A0G4F3I5"/>
<evidence type="ECO:0000256" key="1">
    <source>
        <dbReference type="SAM" id="Coils"/>
    </source>
</evidence>
<keyword evidence="1" id="KW-0175">Coiled coil</keyword>
<name>A0A0G4F3I5_9ALVE</name>
<proteinExistence type="predicted"/>
<feature type="region of interest" description="Disordered" evidence="2">
    <location>
        <begin position="216"/>
        <end position="248"/>
    </location>
</feature>
<reference evidence="3" key="1">
    <citation type="submission" date="2014-11" db="EMBL/GenBank/DDBJ databases">
        <authorList>
            <person name="Otto D Thomas"/>
            <person name="Naeem Raeece"/>
        </authorList>
    </citation>
    <scope>NUCLEOTIDE SEQUENCE</scope>
</reference>
<sequence length="340" mass="38559">MLAFLIFGIVKIFWLHRVDSWVVGCLGLLLRFELYSFRGLRRFLSLFFCLEHVLLCRTHLSLPTMSVSGGSKLRRVFFPEQEEQRRLLAENKAKKRAETAAALQAQNKAMKEKLTNQGSRLDRVFSPDVLAEGLKKGEEKIQERQTKALTLEEQYKKQRDSFKSIKGRDVKALSQETEEARAKCALLAREEKERSVRRLLKENKNFFDKVKSTVCKTRRPVSPQQEAETGGPATPETTHATPEKEKRAPAVIAGASLEDRLTAAPTTAVHTPARSVVHPMTMPSASTPLTVHAHPHADFRHHRHVHVHHPPYPAVPAHPHPVQQPAHHMNRAATTSFWGW</sequence>
<evidence type="ECO:0000313" key="3">
    <source>
        <dbReference type="EMBL" id="CEM06033.1"/>
    </source>
</evidence>
<feature type="compositionally biased region" description="Low complexity" evidence="2">
    <location>
        <begin position="226"/>
        <end position="240"/>
    </location>
</feature>
<accession>A0A0G4F3I5</accession>
<gene>
    <name evidence="3" type="ORF">Cvel_14812</name>
</gene>
<feature type="coiled-coil region" evidence="1">
    <location>
        <begin position="134"/>
        <end position="190"/>
    </location>
</feature>
<evidence type="ECO:0000256" key="2">
    <source>
        <dbReference type="SAM" id="MobiDB-lite"/>
    </source>
</evidence>